<keyword evidence="3 17" id="KW-0813">Transport</keyword>
<evidence type="ECO:0000313" key="19">
    <source>
        <dbReference type="Proteomes" id="UP001059041"/>
    </source>
</evidence>
<keyword evidence="8 17" id="KW-0472">Membrane</keyword>
<keyword evidence="19" id="KW-1185">Reference proteome</keyword>
<keyword evidence="14" id="KW-0067">ATP-binding</keyword>
<dbReference type="Gene3D" id="2.60.490.10">
    <property type="entry name" value="atp-gated p2x4 ion channel domain"/>
    <property type="match status" value="1"/>
</dbReference>
<feature type="disulfide bond" evidence="15">
    <location>
        <begin position="99"/>
        <end position="122"/>
    </location>
</feature>
<feature type="glycosylation site" description="N-linked (GlcNAc...) asparagine" evidence="16">
    <location>
        <position position="155"/>
    </location>
</feature>
<evidence type="ECO:0000256" key="9">
    <source>
        <dbReference type="ARBA" id="ARBA00023157"/>
    </source>
</evidence>
<protein>
    <recommendedName>
        <fullName evidence="17">P2X purinoceptor</fullName>
    </recommendedName>
</protein>
<keyword evidence="4" id="KW-1003">Cell membrane</keyword>
<evidence type="ECO:0000256" key="12">
    <source>
        <dbReference type="ARBA" id="ARBA00023303"/>
    </source>
</evidence>
<keyword evidence="5 17" id="KW-0812">Transmembrane</keyword>
<evidence type="ECO:0000256" key="3">
    <source>
        <dbReference type="ARBA" id="ARBA00022448"/>
    </source>
</evidence>
<sequence length="364" mass="41566">MVSLGCLFDYKTVKYVVTTNRTVGVLYRIFQLVVVAYLIGWVFMKNKKYQMIDDTIESSVKTRVRGVAIVNTSDAEQDLWGPEDYVVPQQNPSIPNSECASDEDCRKGEAVAVGNGIKTGICDITNSKGTCEIYGWCPVEMRKRPDVPMVSAAENFTLYIRNFIRFSKFDFSKSNVRETTDRSYLKNCSYNETTGHDCPVFRLGDIVHKAGHNFQEMAVEGGSIGILIDWQCDLDKGDSECHPHYNFTRLNTDKTTKYKLKYVNYFKGANGEKYRHFYTVFGIHFDIMVSGMAGKFDIIPTIVKIGSSLALMGAGAYLCDIILLYTMKRRSLYRVSKYETKRSQRILYEELVQWAKLCLHEEKS</sequence>
<keyword evidence="17" id="KW-0675">Receptor</keyword>
<keyword evidence="6 17" id="KW-1133">Transmembrane helix</keyword>
<dbReference type="NCBIfam" id="TIGR00863">
    <property type="entry name" value="P2X"/>
    <property type="match status" value="1"/>
</dbReference>
<feature type="transmembrane region" description="Helical" evidence="17">
    <location>
        <begin position="305"/>
        <end position="327"/>
    </location>
</feature>
<dbReference type="PANTHER" id="PTHR10125">
    <property type="entry name" value="P2X PURINOCEPTOR"/>
    <property type="match status" value="1"/>
</dbReference>
<dbReference type="EMBL" id="JAFHDT010000014">
    <property type="protein sequence ID" value="KAI7800672.1"/>
    <property type="molecule type" value="Genomic_DNA"/>
</dbReference>
<dbReference type="InterPro" id="IPR001429">
    <property type="entry name" value="P2X_purnocptor"/>
</dbReference>
<dbReference type="GO" id="GO:0004931">
    <property type="term" value="F:extracellularly ATP-gated monoatomic cation channel activity"/>
    <property type="evidence" value="ECO:0007669"/>
    <property type="project" value="InterPro"/>
</dbReference>
<name>A0A9W7WGG4_TRIRA</name>
<dbReference type="GO" id="GO:0098794">
    <property type="term" value="C:postsynapse"/>
    <property type="evidence" value="ECO:0007669"/>
    <property type="project" value="GOC"/>
</dbReference>
<evidence type="ECO:0000256" key="5">
    <source>
        <dbReference type="ARBA" id="ARBA00022692"/>
    </source>
</evidence>
<dbReference type="Proteomes" id="UP001059041">
    <property type="component" value="Linkage Group LG14"/>
</dbReference>
<dbReference type="GO" id="GO:0001614">
    <property type="term" value="F:purinergic nucleotide receptor activity"/>
    <property type="evidence" value="ECO:0007669"/>
    <property type="project" value="InterPro"/>
</dbReference>
<evidence type="ECO:0000256" key="10">
    <source>
        <dbReference type="ARBA" id="ARBA00023180"/>
    </source>
</evidence>
<reference evidence="18" key="1">
    <citation type="submission" date="2021-02" db="EMBL/GenBank/DDBJ databases">
        <title>Comparative genomics reveals that relaxation of natural selection precedes convergent phenotypic evolution of cavefish.</title>
        <authorList>
            <person name="Peng Z."/>
        </authorList>
    </citation>
    <scope>NUCLEOTIDE SEQUENCE</scope>
    <source>
        <tissue evidence="18">Muscle</tissue>
    </source>
</reference>
<evidence type="ECO:0000256" key="16">
    <source>
        <dbReference type="PIRSR" id="PIRSR005713-3"/>
    </source>
</evidence>
<accession>A0A9W7WGG4</accession>
<keyword evidence="7 17" id="KW-0406">Ion transport</keyword>
<dbReference type="InterPro" id="IPR059116">
    <property type="entry name" value="P2X_receptor"/>
</dbReference>
<evidence type="ECO:0000256" key="15">
    <source>
        <dbReference type="PIRSR" id="PIRSR005713-2"/>
    </source>
</evidence>
<proteinExistence type="inferred from homology"/>
<keyword evidence="14" id="KW-0547">Nucleotide-binding</keyword>
<comment type="function">
    <text evidence="17">Receptor for ATP that acts as a ligand-gated ion channel.</text>
</comment>
<keyword evidence="9 15" id="KW-1015">Disulfide bond</keyword>
<feature type="disulfide bond" evidence="15">
    <location>
        <begin position="188"/>
        <end position="198"/>
    </location>
</feature>
<dbReference type="InterPro" id="IPR053792">
    <property type="entry name" value="P2X_RECEPTOR_CS"/>
</dbReference>
<comment type="caution">
    <text evidence="17">Lacks conserved residue(s) required for the propagation of feature annotation.</text>
</comment>
<feature type="disulfide bond" evidence="15">
    <location>
        <begin position="232"/>
        <end position="241"/>
    </location>
</feature>
<organism evidence="18 19">
    <name type="scientific">Triplophysa rosa</name>
    <name type="common">Cave loach</name>
    <dbReference type="NCBI Taxonomy" id="992332"/>
    <lineage>
        <taxon>Eukaryota</taxon>
        <taxon>Metazoa</taxon>
        <taxon>Chordata</taxon>
        <taxon>Craniata</taxon>
        <taxon>Vertebrata</taxon>
        <taxon>Euteleostomi</taxon>
        <taxon>Actinopterygii</taxon>
        <taxon>Neopterygii</taxon>
        <taxon>Teleostei</taxon>
        <taxon>Ostariophysi</taxon>
        <taxon>Cypriniformes</taxon>
        <taxon>Nemacheilidae</taxon>
        <taxon>Triplophysa</taxon>
    </lineage>
</organism>
<evidence type="ECO:0000256" key="8">
    <source>
        <dbReference type="ARBA" id="ARBA00023136"/>
    </source>
</evidence>
<comment type="catalytic activity">
    <reaction evidence="13">
        <text>Ca(2+)(in) = Ca(2+)(out)</text>
        <dbReference type="Rhea" id="RHEA:29671"/>
        <dbReference type="ChEBI" id="CHEBI:29108"/>
    </reaction>
</comment>
<evidence type="ECO:0000313" key="18">
    <source>
        <dbReference type="EMBL" id="KAI7800672.1"/>
    </source>
</evidence>
<gene>
    <name evidence="18" type="ORF">IRJ41_009209</name>
</gene>
<feature type="binding site" evidence="14">
    <location>
        <position position="157"/>
    </location>
    <ligand>
        <name>ATP</name>
        <dbReference type="ChEBI" id="CHEBI:30616"/>
        <note>ligand shared between two neighboring subunits of the homotrimer</note>
    </ligand>
</feature>
<keyword evidence="12 17" id="KW-0407">Ion channel</keyword>
<dbReference type="GO" id="GO:0070588">
    <property type="term" value="P:calcium ion transmembrane transport"/>
    <property type="evidence" value="ECO:0007669"/>
    <property type="project" value="TreeGrafter"/>
</dbReference>
<dbReference type="Gene3D" id="1.10.287.940">
    <property type="entry name" value="atp-gated p2x4 ion channel"/>
    <property type="match status" value="1"/>
</dbReference>
<comment type="caution">
    <text evidence="18">The sequence shown here is derived from an EMBL/GenBank/DDBJ whole genome shotgun (WGS) entry which is preliminary data.</text>
</comment>
<dbReference type="PROSITE" id="PS01212">
    <property type="entry name" value="P2X_RECEPTOR"/>
    <property type="match status" value="1"/>
</dbReference>
<dbReference type="GO" id="GO:0005886">
    <property type="term" value="C:plasma membrane"/>
    <property type="evidence" value="ECO:0007669"/>
    <property type="project" value="UniProtKB-SubCell"/>
</dbReference>
<feature type="transmembrane region" description="Helical" evidence="17">
    <location>
        <begin position="276"/>
        <end position="293"/>
    </location>
</feature>
<evidence type="ECO:0000256" key="2">
    <source>
        <dbReference type="ARBA" id="ARBA00009848"/>
    </source>
</evidence>
<evidence type="ECO:0000256" key="7">
    <source>
        <dbReference type="ARBA" id="ARBA00023065"/>
    </source>
</evidence>
<dbReference type="AlphaFoldDB" id="A0A9W7WGG4"/>
<feature type="transmembrane region" description="Helical" evidence="17">
    <location>
        <begin position="25"/>
        <end position="44"/>
    </location>
</feature>
<dbReference type="Pfam" id="PF00864">
    <property type="entry name" value="P2X_receptor"/>
    <property type="match status" value="2"/>
</dbReference>
<keyword evidence="10" id="KW-0325">Glycoprotein</keyword>
<dbReference type="GO" id="GO:0033198">
    <property type="term" value="P:response to ATP"/>
    <property type="evidence" value="ECO:0007669"/>
    <property type="project" value="InterPro"/>
</dbReference>
<evidence type="ECO:0000256" key="6">
    <source>
        <dbReference type="ARBA" id="ARBA00022989"/>
    </source>
</evidence>
<dbReference type="PRINTS" id="PR01307">
    <property type="entry name" value="P2XRECEPTOR"/>
</dbReference>
<dbReference type="PIRSF" id="PIRSF005713">
    <property type="entry name" value="P2X_purinoceptor"/>
    <property type="match status" value="1"/>
</dbReference>
<evidence type="ECO:0000256" key="17">
    <source>
        <dbReference type="RuleBase" id="RU000681"/>
    </source>
</evidence>
<evidence type="ECO:0000256" key="11">
    <source>
        <dbReference type="ARBA" id="ARBA00023286"/>
    </source>
</evidence>
<dbReference type="InterPro" id="IPR027309">
    <property type="entry name" value="P2X_extracellular_dom_sf"/>
</dbReference>
<comment type="similarity">
    <text evidence="2 17">Belongs to the P2X receptor family.</text>
</comment>
<evidence type="ECO:0000256" key="14">
    <source>
        <dbReference type="PIRSR" id="PIRSR005713-1"/>
    </source>
</evidence>
<comment type="subcellular location">
    <subcellularLocation>
        <location evidence="1">Cell membrane</location>
        <topology evidence="1">Multi-pass membrane protein</topology>
    </subcellularLocation>
    <subcellularLocation>
        <location evidence="17">Membrane</location>
        <topology evidence="17">Multi-pass membrane protein</topology>
    </subcellularLocation>
</comment>
<dbReference type="PANTHER" id="PTHR10125:SF12">
    <property type="entry name" value="P2X PURINOCEPTOR 5"/>
    <property type="match status" value="1"/>
</dbReference>
<feature type="disulfide bond" evidence="15">
    <location>
        <begin position="105"/>
        <end position="131"/>
    </location>
</feature>
<keyword evidence="11" id="KW-1071">Ligand-gated ion channel</keyword>
<evidence type="ECO:0000256" key="1">
    <source>
        <dbReference type="ARBA" id="ARBA00004651"/>
    </source>
</evidence>
<dbReference type="GO" id="GO:0005524">
    <property type="term" value="F:ATP binding"/>
    <property type="evidence" value="ECO:0007669"/>
    <property type="project" value="UniProtKB-KW"/>
</dbReference>
<evidence type="ECO:0000256" key="13">
    <source>
        <dbReference type="ARBA" id="ARBA00036634"/>
    </source>
</evidence>
<evidence type="ECO:0000256" key="4">
    <source>
        <dbReference type="ARBA" id="ARBA00022475"/>
    </source>
</evidence>